<gene>
    <name evidence="1" type="ORF">N864_03085</name>
</gene>
<protein>
    <submittedName>
        <fullName evidence="1">Uncharacterized protein</fullName>
    </submittedName>
</protein>
<organism evidence="1 2">
    <name type="scientific">Intrasporangium chromatireducens Q5-1</name>
    <dbReference type="NCBI Taxonomy" id="584657"/>
    <lineage>
        <taxon>Bacteria</taxon>
        <taxon>Bacillati</taxon>
        <taxon>Actinomycetota</taxon>
        <taxon>Actinomycetes</taxon>
        <taxon>Micrococcales</taxon>
        <taxon>Intrasporangiaceae</taxon>
        <taxon>Intrasporangium</taxon>
    </lineage>
</organism>
<evidence type="ECO:0000313" key="1">
    <source>
        <dbReference type="EMBL" id="EWT05656.1"/>
    </source>
</evidence>
<dbReference type="AlphaFoldDB" id="W9GHF3"/>
<comment type="caution">
    <text evidence="1">The sequence shown here is derived from an EMBL/GenBank/DDBJ whole genome shotgun (WGS) entry which is preliminary data.</text>
</comment>
<keyword evidence="2" id="KW-1185">Reference proteome</keyword>
<reference evidence="2" key="1">
    <citation type="submission" date="2013-08" db="EMBL/GenBank/DDBJ databases">
        <title>Intrasporangium oryzae NRRL B-24470.</title>
        <authorList>
            <person name="Liu H."/>
            <person name="Wang G."/>
        </authorList>
    </citation>
    <scope>NUCLEOTIDE SEQUENCE [LARGE SCALE GENOMIC DNA]</scope>
    <source>
        <strain evidence="2">Q5-1</strain>
    </source>
</reference>
<proteinExistence type="predicted"/>
<dbReference type="EMBL" id="AWQS01000097">
    <property type="protein sequence ID" value="EWT05656.1"/>
    <property type="molecule type" value="Genomic_DNA"/>
</dbReference>
<sequence length="354" mass="35425">MAKVTAASRIAATASLPADGSASVVITALDGGGRPAAGGTIYAKLQTTTGGGTADVSGAPIGSGFAPFVADGNGQVVVTYRTPPKLPLGGHDVLTASNAASSATSQARSLYYFTPTLHYSFVPEPMAAPGSLGPSASVPVTVSSLDANWQPVSGAQVCVNFARESAGGGNAFVGSVALTSKYQCFISDAHGGLRIVYATPASLPSSGMDLISVKDTSDAFYNTSSFHGYSFGAPDHVDLAPIPIAASGSLKPKATVTITVTPRDAAGAQLAGATVLLSLESSGGATASVSGYADAPAGTGLNATPKQFLTHTKTKITVSYRSPSVLPTTGTDRLIASIRTPSGVVRTTVATYSF</sequence>
<accession>W9GHF3</accession>
<evidence type="ECO:0000313" key="2">
    <source>
        <dbReference type="Proteomes" id="UP000019494"/>
    </source>
</evidence>
<dbReference type="Proteomes" id="UP000019494">
    <property type="component" value="Unassembled WGS sequence"/>
</dbReference>
<name>W9GHF3_9MICO</name>